<gene>
    <name evidence="2" type="ORF">Vretifemale_5876</name>
</gene>
<name>A0A8J4C7M2_9CHLO</name>
<evidence type="ECO:0000313" key="2">
    <source>
        <dbReference type="EMBL" id="GIL76273.1"/>
    </source>
</evidence>
<feature type="region of interest" description="Disordered" evidence="1">
    <location>
        <begin position="1"/>
        <end position="56"/>
    </location>
</feature>
<evidence type="ECO:0000313" key="3">
    <source>
        <dbReference type="Proteomes" id="UP000747110"/>
    </source>
</evidence>
<accession>A0A8J4C7M2</accession>
<feature type="compositionally biased region" description="Low complexity" evidence="1">
    <location>
        <begin position="249"/>
        <end position="271"/>
    </location>
</feature>
<sequence length="335" mass="33337">MSGMNYRTLNLALPSGGNLPTSTQPSKRQDAVPSSPSSSSSPARQRNIPPNGGRSAYLIKPLYTQNQSVVSNALVLTGHQPPTASSVSHAVVIYGQNGNSPKLSAGSPGDHFRPRTGTGQGSTSSGPIMNSPGRPPSLAPSLRQSAPSFGGVPVLAAGITASGNSAPGSSSASVTQAQPAQGSFADDELMILKEQILKLQRALESLGSAPTTGSGGSTNNASSSSSSSSSIGSMSSSSLVSLGGITVSTTSSNSSSNSSAGSSSNRTSRSGEGLPVAPWVVSTGGLEAMLQQACAPLTAATAPGASAQAMFASAHDAAMTAARAKLLDLFVRKAH</sequence>
<dbReference type="Proteomes" id="UP000747110">
    <property type="component" value="Unassembled WGS sequence"/>
</dbReference>
<proteinExistence type="predicted"/>
<reference evidence="2" key="1">
    <citation type="journal article" date="2021" name="Proc. Natl. Acad. Sci. U.S.A.">
        <title>Three genomes in the algal genus Volvox reveal the fate of a haploid sex-determining region after a transition to homothallism.</title>
        <authorList>
            <person name="Yamamoto K."/>
            <person name="Hamaji T."/>
            <person name="Kawai-Toyooka H."/>
            <person name="Matsuzaki R."/>
            <person name="Takahashi F."/>
            <person name="Nishimura Y."/>
            <person name="Kawachi M."/>
            <person name="Noguchi H."/>
            <person name="Minakuchi Y."/>
            <person name="Umen J.G."/>
            <person name="Toyoda A."/>
            <person name="Nozaki H."/>
        </authorList>
    </citation>
    <scope>NUCLEOTIDE SEQUENCE</scope>
    <source>
        <strain evidence="2">NIES-3786</strain>
    </source>
</reference>
<protein>
    <submittedName>
        <fullName evidence="2">Uncharacterized protein</fullName>
    </submittedName>
</protein>
<dbReference type="AlphaFoldDB" id="A0A8J4C7M2"/>
<feature type="non-terminal residue" evidence="2">
    <location>
        <position position="335"/>
    </location>
</feature>
<feature type="compositionally biased region" description="Low complexity" evidence="1">
    <location>
        <begin position="33"/>
        <end position="42"/>
    </location>
</feature>
<feature type="region of interest" description="Disordered" evidence="1">
    <location>
        <begin position="249"/>
        <end position="276"/>
    </location>
</feature>
<keyword evidence="3" id="KW-1185">Reference proteome</keyword>
<evidence type="ECO:0000256" key="1">
    <source>
        <dbReference type="SAM" id="MobiDB-lite"/>
    </source>
</evidence>
<comment type="caution">
    <text evidence="2">The sequence shown here is derived from an EMBL/GenBank/DDBJ whole genome shotgun (WGS) entry which is preliminary data.</text>
</comment>
<dbReference type="EMBL" id="BNCP01000008">
    <property type="protein sequence ID" value="GIL76273.1"/>
    <property type="molecule type" value="Genomic_DNA"/>
</dbReference>
<feature type="region of interest" description="Disordered" evidence="1">
    <location>
        <begin position="207"/>
        <end position="232"/>
    </location>
</feature>
<organism evidence="2 3">
    <name type="scientific">Volvox reticuliferus</name>
    <dbReference type="NCBI Taxonomy" id="1737510"/>
    <lineage>
        <taxon>Eukaryota</taxon>
        <taxon>Viridiplantae</taxon>
        <taxon>Chlorophyta</taxon>
        <taxon>core chlorophytes</taxon>
        <taxon>Chlorophyceae</taxon>
        <taxon>CS clade</taxon>
        <taxon>Chlamydomonadales</taxon>
        <taxon>Volvocaceae</taxon>
        <taxon>Volvox</taxon>
    </lineage>
</organism>
<feature type="region of interest" description="Disordered" evidence="1">
    <location>
        <begin position="99"/>
        <end position="146"/>
    </location>
</feature>